<dbReference type="Proteomes" id="UP001595692">
    <property type="component" value="Unassembled WGS sequence"/>
</dbReference>
<accession>A0ABV8CMW6</accession>
<name>A0ABV8CMW6_9GAMM</name>
<evidence type="ECO:0000313" key="3">
    <source>
        <dbReference type="Proteomes" id="UP001595692"/>
    </source>
</evidence>
<dbReference type="EMBL" id="JBHSAF010000007">
    <property type="protein sequence ID" value="MFC3913537.1"/>
    <property type="molecule type" value="Genomic_DNA"/>
</dbReference>
<dbReference type="RefSeq" id="WP_377151914.1">
    <property type="nucleotide sequence ID" value="NZ_JBHSAF010000007.1"/>
</dbReference>
<keyword evidence="1" id="KW-0732">Signal</keyword>
<evidence type="ECO:0000256" key="1">
    <source>
        <dbReference type="SAM" id="SignalP"/>
    </source>
</evidence>
<dbReference type="PROSITE" id="PS51257">
    <property type="entry name" value="PROKAR_LIPOPROTEIN"/>
    <property type="match status" value="1"/>
</dbReference>
<evidence type="ECO:0000313" key="2">
    <source>
        <dbReference type="EMBL" id="MFC3913537.1"/>
    </source>
</evidence>
<keyword evidence="3" id="KW-1185">Reference proteome</keyword>
<protein>
    <submittedName>
        <fullName evidence="2">Uncharacterized protein</fullName>
    </submittedName>
</protein>
<feature type="signal peptide" evidence="1">
    <location>
        <begin position="1"/>
        <end position="19"/>
    </location>
</feature>
<gene>
    <name evidence="2" type="ORF">ACFOSS_08670</name>
</gene>
<proteinExistence type="predicted"/>
<feature type="chain" id="PRO_5047342219" evidence="1">
    <location>
        <begin position="20"/>
        <end position="208"/>
    </location>
</feature>
<reference evidence="3" key="1">
    <citation type="journal article" date="2019" name="Int. J. Syst. Evol. Microbiol.">
        <title>The Global Catalogue of Microorganisms (GCM) 10K type strain sequencing project: providing services to taxonomists for standard genome sequencing and annotation.</title>
        <authorList>
            <consortium name="The Broad Institute Genomics Platform"/>
            <consortium name="The Broad Institute Genome Sequencing Center for Infectious Disease"/>
            <person name="Wu L."/>
            <person name="Ma J."/>
        </authorList>
    </citation>
    <scope>NUCLEOTIDE SEQUENCE [LARGE SCALE GENOMIC DNA]</scope>
    <source>
        <strain evidence="3">CCUG 54939</strain>
    </source>
</reference>
<organism evidence="2 3">
    <name type="scientific">Pseudaeromonas sharmana</name>
    <dbReference type="NCBI Taxonomy" id="328412"/>
    <lineage>
        <taxon>Bacteria</taxon>
        <taxon>Pseudomonadati</taxon>
        <taxon>Pseudomonadota</taxon>
        <taxon>Gammaproteobacteria</taxon>
        <taxon>Aeromonadales</taxon>
        <taxon>Aeromonadaceae</taxon>
        <taxon>Pseudaeromonas</taxon>
    </lineage>
</organism>
<comment type="caution">
    <text evidence="2">The sequence shown here is derived from an EMBL/GenBank/DDBJ whole genome shotgun (WGS) entry which is preliminary data.</text>
</comment>
<sequence length="208" mass="23225">MRCFTFLLCTLLLAGCVTVSDQPEKKPPSRPLGEHAQLSLISTQDKVDQLLNGNNQTLEAVLADPGAYAPPVLFALAETLYRQGEMTPALFWYYTAQLRARSDANKSLDPTVAAAVTTLGNQFGPNIVRYGLGHLDELKVIMGHVLEWDAKSRRLYNPRWVALLGKNAYQSETIAFLPPEKWAEVDNNTRDGFRRGFEQMMLKLTGQP</sequence>